<dbReference type="EMBL" id="BLLK01000074">
    <property type="protein sequence ID" value="GFH61611.1"/>
    <property type="molecule type" value="Genomic_DNA"/>
</dbReference>
<feature type="transmembrane region" description="Helical" evidence="5">
    <location>
        <begin position="469"/>
        <end position="489"/>
    </location>
</feature>
<sequence length="636" mass="70812">MFVLCKRKKKHGTAYRPMLHNFLQMQKAYVIVHRIILSSASSIPKVLDKKMRNVSATYVAGEDESRLADAAKYFGIQNTRTPLYKRQTASNTTNQHSHSIVKFGSTAWRNVGLLFSDSTLEAARMHSVGVLTKEEHIKNGRLHLMSVKREWRQKHKSNSYSDLLELFQKKPLQPLEYGESSDLLEEDVVDTVEGGSMGAAIFGIIKGTVGCAVLFLPRGFSLAGYGVAVPSMLVAMMTYLYSATRLLECWKVETENRLEIADNEDHLKSLLETNEDDEPNKSNYGSINSKHDGQEAKVMLTYPELARIAFGNASFIISGGIAAMQFGVCLTYLIYVPQNLYECTRDLFGIVIPKSFFLIGMLLLEIPLVWIRDIRRLTPFNVLATLLIAFGLSSCLYIAIFGMQVEDGSNLLREFEERLSALPIIGERWFLFIGTSFFCFEGTITLVVPLQEAVYSQVDRERFPRINQIVIFCIVLFEISFAMICWTAFGDSVKTALTASLPKGKLTTIVQMAYSIAIMFTFPLQAYPALQVAIKESDDGKLSPTMYKNVQATIIMCILGIIAVLAIDYLGNVVSLLGSLVGVPIALIFPPLMHNQLVKVSTFTKSMNVCVATLGIVAMMACSYNTISSWNEGSEG</sequence>
<feature type="transmembrane region" description="Helical" evidence="5">
    <location>
        <begin position="197"/>
        <end position="216"/>
    </location>
</feature>
<comment type="subcellular location">
    <subcellularLocation>
        <location evidence="1">Membrane</location>
        <topology evidence="1">Multi-pass membrane protein</topology>
    </subcellularLocation>
</comment>
<dbReference type="PANTHER" id="PTHR22950">
    <property type="entry name" value="AMINO ACID TRANSPORTER"/>
    <property type="match status" value="1"/>
</dbReference>
<dbReference type="AlphaFoldDB" id="A0AAD3DE46"/>
<proteinExistence type="predicted"/>
<dbReference type="Proteomes" id="UP001054902">
    <property type="component" value="Unassembled WGS sequence"/>
</dbReference>
<feature type="transmembrane region" description="Helical" evidence="5">
    <location>
        <begin position="606"/>
        <end position="627"/>
    </location>
</feature>
<evidence type="ECO:0000256" key="2">
    <source>
        <dbReference type="ARBA" id="ARBA00022692"/>
    </source>
</evidence>
<feature type="transmembrane region" description="Helical" evidence="5">
    <location>
        <begin position="382"/>
        <end position="403"/>
    </location>
</feature>
<name>A0AAD3DE46_9STRA</name>
<dbReference type="GO" id="GO:0016020">
    <property type="term" value="C:membrane"/>
    <property type="evidence" value="ECO:0007669"/>
    <property type="project" value="UniProtKB-SubCell"/>
</dbReference>
<feature type="transmembrane region" description="Helical" evidence="5">
    <location>
        <begin position="315"/>
        <end position="335"/>
    </location>
</feature>
<feature type="transmembrane region" description="Helical" evidence="5">
    <location>
        <begin position="509"/>
        <end position="530"/>
    </location>
</feature>
<evidence type="ECO:0000256" key="1">
    <source>
        <dbReference type="ARBA" id="ARBA00004141"/>
    </source>
</evidence>
<evidence type="ECO:0000313" key="8">
    <source>
        <dbReference type="Proteomes" id="UP001054902"/>
    </source>
</evidence>
<protein>
    <recommendedName>
        <fullName evidence="6">Amino acid transporter transmembrane domain-containing protein</fullName>
    </recommendedName>
</protein>
<comment type="caution">
    <text evidence="7">The sequence shown here is derived from an EMBL/GenBank/DDBJ whole genome shotgun (WGS) entry which is preliminary data.</text>
</comment>
<evidence type="ECO:0000259" key="6">
    <source>
        <dbReference type="Pfam" id="PF01490"/>
    </source>
</evidence>
<dbReference type="InterPro" id="IPR013057">
    <property type="entry name" value="AA_transpt_TM"/>
</dbReference>
<feature type="transmembrane region" description="Helical" evidence="5">
    <location>
        <begin position="347"/>
        <end position="370"/>
    </location>
</feature>
<evidence type="ECO:0000256" key="3">
    <source>
        <dbReference type="ARBA" id="ARBA00022989"/>
    </source>
</evidence>
<feature type="transmembrane region" description="Helical" evidence="5">
    <location>
        <begin position="222"/>
        <end position="241"/>
    </location>
</feature>
<keyword evidence="2 5" id="KW-0812">Transmembrane</keyword>
<organism evidence="7 8">
    <name type="scientific">Chaetoceros tenuissimus</name>
    <dbReference type="NCBI Taxonomy" id="426638"/>
    <lineage>
        <taxon>Eukaryota</taxon>
        <taxon>Sar</taxon>
        <taxon>Stramenopiles</taxon>
        <taxon>Ochrophyta</taxon>
        <taxon>Bacillariophyta</taxon>
        <taxon>Coscinodiscophyceae</taxon>
        <taxon>Chaetocerotophycidae</taxon>
        <taxon>Chaetocerotales</taxon>
        <taxon>Chaetocerotaceae</taxon>
        <taxon>Chaetoceros</taxon>
    </lineage>
</organism>
<feature type="transmembrane region" description="Helical" evidence="5">
    <location>
        <begin position="550"/>
        <end position="567"/>
    </location>
</feature>
<keyword evidence="4 5" id="KW-0472">Membrane</keyword>
<evidence type="ECO:0000313" key="7">
    <source>
        <dbReference type="EMBL" id="GFH61611.1"/>
    </source>
</evidence>
<dbReference type="GO" id="GO:0015179">
    <property type="term" value="F:L-amino acid transmembrane transporter activity"/>
    <property type="evidence" value="ECO:0007669"/>
    <property type="project" value="TreeGrafter"/>
</dbReference>
<feature type="transmembrane region" description="Helical" evidence="5">
    <location>
        <begin position="573"/>
        <end position="594"/>
    </location>
</feature>
<feature type="domain" description="Amino acid transporter transmembrane" evidence="6">
    <location>
        <begin position="294"/>
        <end position="627"/>
    </location>
</feature>
<evidence type="ECO:0000256" key="5">
    <source>
        <dbReference type="SAM" id="Phobius"/>
    </source>
</evidence>
<gene>
    <name evidence="7" type="ORF">CTEN210_18087</name>
</gene>
<reference evidence="7 8" key="1">
    <citation type="journal article" date="2021" name="Sci. Rep.">
        <title>The genome of the diatom Chaetoceros tenuissimus carries an ancient integrated fragment of an extant virus.</title>
        <authorList>
            <person name="Hongo Y."/>
            <person name="Kimura K."/>
            <person name="Takaki Y."/>
            <person name="Yoshida Y."/>
            <person name="Baba S."/>
            <person name="Kobayashi G."/>
            <person name="Nagasaki K."/>
            <person name="Hano T."/>
            <person name="Tomaru Y."/>
        </authorList>
    </citation>
    <scope>NUCLEOTIDE SEQUENCE [LARGE SCALE GENOMIC DNA]</scope>
    <source>
        <strain evidence="7 8">NIES-3715</strain>
    </source>
</reference>
<evidence type="ECO:0000256" key="4">
    <source>
        <dbReference type="ARBA" id="ARBA00023136"/>
    </source>
</evidence>
<keyword evidence="8" id="KW-1185">Reference proteome</keyword>
<accession>A0AAD3DE46</accession>
<keyword evidence="3 5" id="KW-1133">Transmembrane helix</keyword>
<dbReference type="Pfam" id="PF01490">
    <property type="entry name" value="Aa_trans"/>
    <property type="match status" value="1"/>
</dbReference>
<feature type="transmembrane region" description="Helical" evidence="5">
    <location>
        <begin position="429"/>
        <end position="448"/>
    </location>
</feature>
<dbReference type="PANTHER" id="PTHR22950:SF666">
    <property type="entry name" value="VACUOLAR AMINO ACID TRANSPORTER 4"/>
    <property type="match status" value="1"/>
</dbReference>